<dbReference type="InterPro" id="IPR011012">
    <property type="entry name" value="Longin-like_dom_sf"/>
</dbReference>
<dbReference type="GO" id="GO:0005737">
    <property type="term" value="C:cytoplasm"/>
    <property type="evidence" value="ECO:0007669"/>
    <property type="project" value="GOC"/>
</dbReference>
<dbReference type="Proteomes" id="UP000199727">
    <property type="component" value="Unassembled WGS sequence"/>
</dbReference>
<organism evidence="1 2">
    <name type="scientific">Cryptococcus neoformans Tu259-1</name>
    <dbReference type="NCBI Taxonomy" id="1230072"/>
    <lineage>
        <taxon>Eukaryota</taxon>
        <taxon>Fungi</taxon>
        <taxon>Dikarya</taxon>
        <taxon>Basidiomycota</taxon>
        <taxon>Agaricomycotina</taxon>
        <taxon>Tremellomycetes</taxon>
        <taxon>Tremellales</taxon>
        <taxon>Cryptococcaceae</taxon>
        <taxon>Cryptococcus</taxon>
        <taxon>Cryptococcus neoformans species complex</taxon>
    </lineage>
</organism>
<accession>A0A854QK00</accession>
<dbReference type="Pfam" id="PF04628">
    <property type="entry name" value="Sedlin_N"/>
    <property type="match status" value="1"/>
</dbReference>
<proteinExistence type="predicted"/>
<name>A0A854QK00_CRYNE</name>
<dbReference type="EMBL" id="AMKT01000018">
    <property type="protein sequence ID" value="OXG27775.1"/>
    <property type="molecule type" value="Genomic_DNA"/>
</dbReference>
<evidence type="ECO:0000313" key="2">
    <source>
        <dbReference type="Proteomes" id="UP000199727"/>
    </source>
</evidence>
<dbReference type="AlphaFoldDB" id="A0A854QK00"/>
<dbReference type="InterPro" id="IPR006722">
    <property type="entry name" value="Sedlin"/>
</dbReference>
<gene>
    <name evidence="1" type="ORF">C361_01046</name>
</gene>
<dbReference type="OrthoDB" id="18320at2759"/>
<dbReference type="Gene3D" id="3.30.450.70">
    <property type="match status" value="1"/>
</dbReference>
<evidence type="ECO:0000313" key="1">
    <source>
        <dbReference type="EMBL" id="OXG27775.1"/>
    </source>
</evidence>
<dbReference type="PANTHER" id="PTHR12403">
    <property type="entry name" value="TRAFFICKING PROTEIN PARTICLE COMPLEX SUBUNIT 2"/>
    <property type="match status" value="1"/>
</dbReference>
<sequence length="213" mass="23494">MDPRSSVPQVPLHLTSICILSPSNTPLYVHSFTSEQDELRHYHLNHAAVDVLEERRACTEHGTGFLKSADATLSVVMTSTPTRPADSYLGLLYSLEDMAFYGFQTTTKLRIVLSVSMVDAMIKDADIVAIFRAVHNLVLIACNNPFLSLPSSFRAIPANKSGRGETENLTNPSLPTSKMFATNPEEIKPVWLKQSRRFTEGIKAIGEMLSGGR</sequence>
<dbReference type="SUPFAM" id="SSF64356">
    <property type="entry name" value="SNARE-like"/>
    <property type="match status" value="1"/>
</dbReference>
<dbReference type="GO" id="GO:0006888">
    <property type="term" value="P:endoplasmic reticulum to Golgi vesicle-mediated transport"/>
    <property type="evidence" value="ECO:0007669"/>
    <property type="project" value="InterPro"/>
</dbReference>
<comment type="caution">
    <text evidence="1">The sequence shown here is derived from an EMBL/GenBank/DDBJ whole genome shotgun (WGS) entry which is preliminary data.</text>
</comment>
<protein>
    <recommendedName>
        <fullName evidence="3">Sedlin</fullName>
    </recommendedName>
</protein>
<reference evidence="1 2" key="1">
    <citation type="submission" date="2017-06" db="EMBL/GenBank/DDBJ databases">
        <title>Global population genomics of the pathogenic fungus Cryptococcus neoformans var. grubii.</title>
        <authorList>
            <person name="Cuomo C."/>
            <person name="Litvintseva A."/>
            <person name="Chen Y."/>
            <person name="Young S."/>
            <person name="Zeng Q."/>
            <person name="Chapman S."/>
            <person name="Gujja S."/>
            <person name="Saif S."/>
            <person name="Birren B."/>
        </authorList>
    </citation>
    <scope>NUCLEOTIDE SEQUENCE [LARGE SCALE GENOMIC DNA]</scope>
    <source>
        <strain evidence="1 2">Tu259-1</strain>
    </source>
</reference>
<evidence type="ECO:0008006" key="3">
    <source>
        <dbReference type="Google" id="ProtNLM"/>
    </source>
</evidence>